<dbReference type="RefSeq" id="WP_143197556.1">
    <property type="nucleotide sequence ID" value="NZ_FSRA01000002.1"/>
</dbReference>
<proteinExistence type="predicted"/>
<accession>A0A1N6JYA9</accession>
<gene>
    <name evidence="2" type="ORF">SAMN04488055_4693</name>
</gene>
<evidence type="ECO:0000256" key="1">
    <source>
        <dbReference type="SAM" id="SignalP"/>
    </source>
</evidence>
<feature type="chain" id="PRO_5009936853" evidence="1">
    <location>
        <begin position="26"/>
        <end position="145"/>
    </location>
</feature>
<feature type="signal peptide" evidence="1">
    <location>
        <begin position="1"/>
        <end position="25"/>
    </location>
</feature>
<evidence type="ECO:0000313" key="2">
    <source>
        <dbReference type="EMBL" id="SIO49324.1"/>
    </source>
</evidence>
<dbReference type="Proteomes" id="UP000185003">
    <property type="component" value="Unassembled WGS sequence"/>
</dbReference>
<dbReference type="STRING" id="536979.SAMN04488055_4693"/>
<dbReference type="EMBL" id="FSRA01000002">
    <property type="protein sequence ID" value="SIO49324.1"/>
    <property type="molecule type" value="Genomic_DNA"/>
</dbReference>
<reference evidence="2 3" key="1">
    <citation type="submission" date="2016-11" db="EMBL/GenBank/DDBJ databases">
        <authorList>
            <person name="Jaros S."/>
            <person name="Januszkiewicz K."/>
            <person name="Wedrychowicz H."/>
        </authorList>
    </citation>
    <scope>NUCLEOTIDE SEQUENCE [LARGE SCALE GENOMIC DNA]</scope>
    <source>
        <strain evidence="2 3">DSM 24787</strain>
    </source>
</reference>
<name>A0A1N6JYA9_9BACT</name>
<dbReference type="AlphaFoldDB" id="A0A1N6JYA9"/>
<protein>
    <submittedName>
        <fullName evidence="2">Uncharacterized protein</fullName>
    </submittedName>
</protein>
<keyword evidence="1" id="KW-0732">Signal</keyword>
<keyword evidence="3" id="KW-1185">Reference proteome</keyword>
<organism evidence="2 3">
    <name type="scientific">Chitinophaga niabensis</name>
    <dbReference type="NCBI Taxonomy" id="536979"/>
    <lineage>
        <taxon>Bacteria</taxon>
        <taxon>Pseudomonadati</taxon>
        <taxon>Bacteroidota</taxon>
        <taxon>Chitinophagia</taxon>
        <taxon>Chitinophagales</taxon>
        <taxon>Chitinophagaceae</taxon>
        <taxon>Chitinophaga</taxon>
    </lineage>
</organism>
<sequence length="145" mass="15043">MKRLKIGFASIIAILAVSLTIAAQAGAFESKKRAVLPNCYIPTATLQYKTLCTATSPSSFAAGDNCAAAQAAAPAGTHIFGGVDEAFLIDPEEFGTLCPGDGKVCCVFVTEDLSPCVAPNAVQPQFPLNSAPANEYAISSIRCRN</sequence>
<evidence type="ECO:0000313" key="3">
    <source>
        <dbReference type="Proteomes" id="UP000185003"/>
    </source>
</evidence>